<proteinExistence type="predicted"/>
<evidence type="ECO:0000313" key="2">
    <source>
        <dbReference type="Proteomes" id="UP000239772"/>
    </source>
</evidence>
<accession>A0A2T1HPR0</accession>
<reference evidence="2" key="1">
    <citation type="submission" date="2018-03" db="EMBL/GenBank/DDBJ databases">
        <authorList>
            <person name="Sun L."/>
            <person name="Liu H."/>
            <person name="Chen W."/>
            <person name="Huang K."/>
            <person name="Liu W."/>
            <person name="Gao X."/>
        </authorList>
    </citation>
    <scope>NUCLEOTIDE SEQUENCE [LARGE SCALE GENOMIC DNA]</scope>
    <source>
        <strain evidence="2">SH9</strain>
    </source>
</reference>
<dbReference type="AlphaFoldDB" id="A0A2T1HPR0"/>
<gene>
    <name evidence="1" type="ORF">SLNSH_17670</name>
</gene>
<protein>
    <submittedName>
        <fullName evidence="1">Uncharacterized protein</fullName>
    </submittedName>
</protein>
<comment type="caution">
    <text evidence="1">The sequence shown here is derived from an EMBL/GenBank/DDBJ whole genome shotgun (WGS) entry which is preliminary data.</text>
</comment>
<dbReference type="EMBL" id="PVZS01000022">
    <property type="protein sequence ID" value="PSC03617.1"/>
    <property type="molecule type" value="Genomic_DNA"/>
</dbReference>
<evidence type="ECO:0000313" key="1">
    <source>
        <dbReference type="EMBL" id="PSC03617.1"/>
    </source>
</evidence>
<organism evidence="1 2">
    <name type="scientific">Alsobacter soli</name>
    <dbReference type="NCBI Taxonomy" id="2109933"/>
    <lineage>
        <taxon>Bacteria</taxon>
        <taxon>Pseudomonadati</taxon>
        <taxon>Pseudomonadota</taxon>
        <taxon>Alphaproteobacteria</taxon>
        <taxon>Hyphomicrobiales</taxon>
        <taxon>Alsobacteraceae</taxon>
        <taxon>Alsobacter</taxon>
    </lineage>
</organism>
<sequence>MRLASLIDLALDDLAQMPAAGARVERVNALLNVARDGLERLAHDMPKGSAAVDAAAMGGNVVPFPARRVASA</sequence>
<name>A0A2T1HPR0_9HYPH</name>
<keyword evidence="2" id="KW-1185">Reference proteome</keyword>
<dbReference type="Proteomes" id="UP000239772">
    <property type="component" value="Unassembled WGS sequence"/>
</dbReference>